<dbReference type="AlphaFoldDB" id="A0A7C9TR55"/>
<dbReference type="InterPro" id="IPR043129">
    <property type="entry name" value="ATPase_NBD"/>
</dbReference>
<dbReference type="SUPFAM" id="SSF46785">
    <property type="entry name" value="Winged helix' DNA-binding domain"/>
    <property type="match status" value="1"/>
</dbReference>
<dbReference type="Pfam" id="PF00480">
    <property type="entry name" value="ROK"/>
    <property type="match status" value="1"/>
</dbReference>
<evidence type="ECO:0000256" key="1">
    <source>
        <dbReference type="ARBA" id="ARBA00006479"/>
    </source>
</evidence>
<dbReference type="RefSeq" id="WP_163472734.1">
    <property type="nucleotide sequence ID" value="NZ_JAAGWZ010000002.1"/>
</dbReference>
<name>A0A7C9TR55_9MICO</name>
<dbReference type="InterPro" id="IPR036388">
    <property type="entry name" value="WH-like_DNA-bd_sf"/>
</dbReference>
<dbReference type="InterPro" id="IPR036390">
    <property type="entry name" value="WH_DNA-bd_sf"/>
</dbReference>
<keyword evidence="3" id="KW-1185">Reference proteome</keyword>
<dbReference type="EMBL" id="JAAGWZ010000002">
    <property type="protein sequence ID" value="NEM91044.1"/>
    <property type="molecule type" value="Genomic_DNA"/>
</dbReference>
<organism evidence="2 3">
    <name type="scientific">Galbitalea soli</name>
    <dbReference type="NCBI Taxonomy" id="1268042"/>
    <lineage>
        <taxon>Bacteria</taxon>
        <taxon>Bacillati</taxon>
        <taxon>Actinomycetota</taxon>
        <taxon>Actinomycetes</taxon>
        <taxon>Micrococcales</taxon>
        <taxon>Microbacteriaceae</taxon>
        <taxon>Galbitalea</taxon>
    </lineage>
</organism>
<dbReference type="Proteomes" id="UP000479756">
    <property type="component" value="Unassembled WGS sequence"/>
</dbReference>
<sequence>MRILDAPDIVGSDQPRAVRDVATELLAAGALSRPELASRLGLSLASITRYATPLLRSGLAVERPDPEASAIGRPVNLIDLAVDDHRFAGCKITGGSAYAVLTDLRGTVIRSESTALPGHGVADVRARVAALIRSLGPAPLTAVGVTVGGRVDDGRVIVDAPFLGWHGVDFAAQLAAELETPVVVDNDVVALTSAARLFGAAGHPDDFAVITVGAGVGYGLVVGGRQVGAGRPGMDGGAHVTLDPAGPACERGHPGCASVWVSVPGMSTRAGELLGRPLAEGEFERLVVAGDVACTAVLADAARALARWLSLVADIAMVDAFLLSGEGAELFAPRIGEITREVRARAGGERAEAVITIDGSGFEGWARAAAVAAIRAALRGA</sequence>
<accession>A0A7C9TR55</accession>
<reference evidence="2 3" key="1">
    <citation type="journal article" date="2014" name="Int. J. Syst. Evol. Microbiol.">
        <title>Description of Galbitalea soli gen. nov., sp. nov., and Frondihabitans sucicola sp. nov.</title>
        <authorList>
            <person name="Kim S.J."/>
            <person name="Lim J.M."/>
            <person name="Ahn J.H."/>
            <person name="Weon H.Y."/>
            <person name="Hamada M."/>
            <person name="Suzuki K."/>
            <person name="Ahn T.Y."/>
            <person name="Kwon S.W."/>
        </authorList>
    </citation>
    <scope>NUCLEOTIDE SEQUENCE [LARGE SCALE GENOMIC DNA]</scope>
    <source>
        <strain evidence="2 3">NBRC 108727</strain>
    </source>
</reference>
<protein>
    <submittedName>
        <fullName evidence="2">ROK family transcriptional regulator</fullName>
    </submittedName>
</protein>
<dbReference type="Gene3D" id="3.30.420.40">
    <property type="match status" value="2"/>
</dbReference>
<comment type="similarity">
    <text evidence="1">Belongs to the ROK (NagC/XylR) family.</text>
</comment>
<dbReference type="SUPFAM" id="SSF53067">
    <property type="entry name" value="Actin-like ATPase domain"/>
    <property type="match status" value="1"/>
</dbReference>
<proteinExistence type="inferred from homology"/>
<dbReference type="InterPro" id="IPR000600">
    <property type="entry name" value="ROK"/>
</dbReference>
<dbReference type="Gene3D" id="1.10.10.10">
    <property type="entry name" value="Winged helix-like DNA-binding domain superfamily/Winged helix DNA-binding domain"/>
    <property type="match status" value="1"/>
</dbReference>
<gene>
    <name evidence="2" type="ORF">G3T37_06705</name>
</gene>
<comment type="caution">
    <text evidence="2">The sequence shown here is derived from an EMBL/GenBank/DDBJ whole genome shotgun (WGS) entry which is preliminary data.</text>
</comment>
<dbReference type="PANTHER" id="PTHR18964">
    <property type="entry name" value="ROK (REPRESSOR, ORF, KINASE) FAMILY"/>
    <property type="match status" value="1"/>
</dbReference>
<dbReference type="PANTHER" id="PTHR18964:SF149">
    <property type="entry name" value="BIFUNCTIONAL UDP-N-ACETYLGLUCOSAMINE 2-EPIMERASE_N-ACETYLMANNOSAMINE KINASE"/>
    <property type="match status" value="1"/>
</dbReference>
<evidence type="ECO:0000313" key="2">
    <source>
        <dbReference type="EMBL" id="NEM91044.1"/>
    </source>
</evidence>
<evidence type="ECO:0000313" key="3">
    <source>
        <dbReference type="Proteomes" id="UP000479756"/>
    </source>
</evidence>